<keyword evidence="16" id="KW-1185">Reference proteome</keyword>
<dbReference type="PANTHER" id="PTHR43108">
    <property type="entry name" value="N-ACETYLGLUCOSAMINE-6-SULFATASE FAMILY MEMBER"/>
    <property type="match status" value="1"/>
</dbReference>
<evidence type="ECO:0000313" key="16">
    <source>
        <dbReference type="Proteomes" id="UP000749559"/>
    </source>
</evidence>
<evidence type="ECO:0000256" key="13">
    <source>
        <dbReference type="SAM" id="Coils"/>
    </source>
</evidence>
<evidence type="ECO:0000256" key="1">
    <source>
        <dbReference type="ARBA" id="ARBA00001913"/>
    </source>
</evidence>
<comment type="cofactor">
    <cofactor evidence="1">
        <name>Ca(2+)</name>
        <dbReference type="ChEBI" id="CHEBI:29108"/>
    </cofactor>
</comment>
<feature type="compositionally biased region" description="Basic residues" evidence="14">
    <location>
        <begin position="813"/>
        <end position="822"/>
    </location>
</feature>
<dbReference type="Pfam" id="PF12548">
    <property type="entry name" value="DUF3740"/>
    <property type="match status" value="1"/>
</dbReference>
<evidence type="ECO:0000256" key="2">
    <source>
        <dbReference type="ARBA" id="ARBA00004240"/>
    </source>
</evidence>
<dbReference type="SUPFAM" id="SSF53649">
    <property type="entry name" value="Alkaline phosphatase-like"/>
    <property type="match status" value="2"/>
</dbReference>
<feature type="region of interest" description="Disordered" evidence="14">
    <location>
        <begin position="29"/>
        <end position="62"/>
    </location>
</feature>
<keyword evidence="12" id="KW-0325">Glycoprotein</keyword>
<dbReference type="InterPro" id="IPR024607">
    <property type="entry name" value="Sulfatase_CS"/>
</dbReference>
<reference evidence="15" key="1">
    <citation type="submission" date="2022-03" db="EMBL/GenBank/DDBJ databases">
        <authorList>
            <person name="Martin C."/>
        </authorList>
    </citation>
    <scope>NUCLEOTIDE SEQUENCE</scope>
</reference>
<dbReference type="InterPro" id="IPR000917">
    <property type="entry name" value="Sulfatase_N"/>
</dbReference>
<evidence type="ECO:0000256" key="6">
    <source>
        <dbReference type="ARBA" id="ARBA00022723"/>
    </source>
</evidence>
<keyword evidence="8" id="KW-0378">Hydrolase</keyword>
<feature type="region of interest" description="Disordered" evidence="14">
    <location>
        <begin position="934"/>
        <end position="963"/>
    </location>
</feature>
<keyword evidence="10" id="KW-0106">Calcium</keyword>
<keyword evidence="6" id="KW-0479">Metal-binding</keyword>
<dbReference type="PANTHER" id="PTHR43108:SF16">
    <property type="entry name" value="EXTRACELLULAR SULFATASE SULF-1 HOMOLOG"/>
    <property type="match status" value="1"/>
</dbReference>
<feature type="region of interest" description="Disordered" evidence="14">
    <location>
        <begin position="582"/>
        <end position="617"/>
    </location>
</feature>
<keyword evidence="13" id="KW-0175">Coiled coil</keyword>
<comment type="caution">
    <text evidence="15">The sequence shown here is derived from an EMBL/GenBank/DDBJ whole genome shotgun (WGS) entry which is preliminary data.</text>
</comment>
<dbReference type="GO" id="GO:0005783">
    <property type="term" value="C:endoplasmic reticulum"/>
    <property type="evidence" value="ECO:0007669"/>
    <property type="project" value="UniProtKB-SubCell"/>
</dbReference>
<feature type="compositionally biased region" description="Basic and acidic residues" evidence="14">
    <location>
        <begin position="36"/>
        <end position="45"/>
    </location>
</feature>
<feature type="region of interest" description="Disordered" evidence="14">
    <location>
        <begin position="783"/>
        <end position="826"/>
    </location>
</feature>
<evidence type="ECO:0000256" key="12">
    <source>
        <dbReference type="ARBA" id="ARBA00023180"/>
    </source>
</evidence>
<keyword evidence="11" id="KW-0333">Golgi apparatus</keyword>
<dbReference type="Proteomes" id="UP000749559">
    <property type="component" value="Unassembled WGS sequence"/>
</dbReference>
<dbReference type="AlphaFoldDB" id="A0A8J1UX84"/>
<evidence type="ECO:0000256" key="4">
    <source>
        <dbReference type="ARBA" id="ARBA00004348"/>
    </source>
</evidence>
<dbReference type="InterPro" id="IPR024609">
    <property type="entry name" value="Extracellular_sulfatase_C"/>
</dbReference>
<dbReference type="EMBL" id="CAIIXF020000001">
    <property type="protein sequence ID" value="CAH1772557.1"/>
    <property type="molecule type" value="Genomic_DNA"/>
</dbReference>
<feature type="compositionally biased region" description="Basic and acidic residues" evidence="14">
    <location>
        <begin position="582"/>
        <end position="597"/>
    </location>
</feature>
<evidence type="ECO:0000256" key="9">
    <source>
        <dbReference type="ARBA" id="ARBA00022824"/>
    </source>
</evidence>
<evidence type="ECO:0000256" key="7">
    <source>
        <dbReference type="ARBA" id="ARBA00022729"/>
    </source>
</evidence>
<evidence type="ECO:0000256" key="14">
    <source>
        <dbReference type="SAM" id="MobiDB-lite"/>
    </source>
</evidence>
<organism evidence="15 16">
    <name type="scientific">Owenia fusiformis</name>
    <name type="common">Polychaete worm</name>
    <dbReference type="NCBI Taxonomy" id="6347"/>
    <lineage>
        <taxon>Eukaryota</taxon>
        <taxon>Metazoa</taxon>
        <taxon>Spiralia</taxon>
        <taxon>Lophotrochozoa</taxon>
        <taxon>Annelida</taxon>
        <taxon>Polychaeta</taxon>
        <taxon>Sedentaria</taxon>
        <taxon>Canalipalpata</taxon>
        <taxon>Sabellida</taxon>
        <taxon>Oweniida</taxon>
        <taxon>Oweniidae</taxon>
        <taxon>Owenia</taxon>
    </lineage>
</organism>
<evidence type="ECO:0000313" key="15">
    <source>
        <dbReference type="EMBL" id="CAH1772557.1"/>
    </source>
</evidence>
<dbReference type="GO" id="GO:0008449">
    <property type="term" value="F:N-acetylglucosamine-6-sulfatase activity"/>
    <property type="evidence" value="ECO:0007669"/>
    <property type="project" value="TreeGrafter"/>
</dbReference>
<dbReference type="FunFam" id="3.40.720.10:FF:000050">
    <property type="entry name" value="Extracellular sulfatase SULF-1"/>
    <property type="match status" value="1"/>
</dbReference>
<feature type="compositionally biased region" description="Basic and acidic residues" evidence="14">
    <location>
        <begin position="800"/>
        <end position="812"/>
    </location>
</feature>
<dbReference type="PROSITE" id="PS00523">
    <property type="entry name" value="SULFATASE_1"/>
    <property type="match status" value="1"/>
</dbReference>
<comment type="similarity">
    <text evidence="5">Belongs to the sulfatase family.</text>
</comment>
<feature type="compositionally biased region" description="Basic residues" evidence="14">
    <location>
        <begin position="49"/>
        <end position="60"/>
    </location>
</feature>
<accession>A0A8J1UX84</accession>
<feature type="region of interest" description="Disordered" evidence="14">
    <location>
        <begin position="514"/>
        <end position="536"/>
    </location>
</feature>
<dbReference type="Pfam" id="PF00884">
    <property type="entry name" value="Sulfatase"/>
    <property type="match status" value="1"/>
</dbReference>
<feature type="compositionally biased region" description="Basic and acidic residues" evidence="14">
    <location>
        <begin position="934"/>
        <end position="948"/>
    </location>
</feature>
<feature type="coiled-coil region" evidence="13">
    <location>
        <begin position="663"/>
        <end position="697"/>
    </location>
</feature>
<dbReference type="CDD" id="cd16147">
    <property type="entry name" value="G6S"/>
    <property type="match status" value="1"/>
</dbReference>
<evidence type="ECO:0000256" key="8">
    <source>
        <dbReference type="ARBA" id="ARBA00022801"/>
    </source>
</evidence>
<evidence type="ECO:0000256" key="11">
    <source>
        <dbReference type="ARBA" id="ARBA00023034"/>
    </source>
</evidence>
<dbReference type="GO" id="GO:0005795">
    <property type="term" value="C:Golgi stack"/>
    <property type="evidence" value="ECO:0007669"/>
    <property type="project" value="UniProtKB-SubCell"/>
</dbReference>
<dbReference type="GO" id="GO:0046872">
    <property type="term" value="F:metal ion binding"/>
    <property type="evidence" value="ECO:0007669"/>
    <property type="project" value="UniProtKB-KW"/>
</dbReference>
<dbReference type="OrthoDB" id="96314at2759"/>
<evidence type="ECO:0000256" key="3">
    <source>
        <dbReference type="ARBA" id="ARBA00004241"/>
    </source>
</evidence>
<dbReference type="InterPro" id="IPR017850">
    <property type="entry name" value="Alkaline_phosphatase_core_sf"/>
</dbReference>
<dbReference type="GO" id="GO:0009986">
    <property type="term" value="C:cell surface"/>
    <property type="evidence" value="ECO:0007669"/>
    <property type="project" value="UniProtKB-SubCell"/>
</dbReference>
<protein>
    <submittedName>
        <fullName evidence="15">Uncharacterized protein</fullName>
    </submittedName>
</protein>
<sequence>MQFSMVSAILVAVISGAIYWQYSEGQRHSYKHRAREQRQRDEARARIPNQRHHKKQHKRSDKPNIVIVMTDDQDSELGSMQFMPKTLRLLEKEGAHFENAFVTTPMCCPSRSSFLTGMYVHNHNTYTNNDNCSSISWQQTHETRNFATYLSKAGYRTGYFGKYLNEYNGTYIPPGWSEWVGLVKNTRFYNYTLNFNGRKVKHFDNYYKDYFTDLIANDSVTFLKQSKQYFPNRPVAMVLSMPAPHGPEDAAPQYQHLFENVTTHRTPSWNVAPNPDKQWILQYTGKMEPIHIKFTDMLQRKRLQTLQSVDDAVEKVYEELKNLGELDNTYFIYTSDHGYHLGQYGLLKGKAMPYDFDVRVPFYVRGPGIPKGTKVPSIVLNLDLAPTILDMSGSTVPPHMDGKSWLNLFDINKSNGKKKKKVWRDTFLIERGKITNKQIQEREKLEAEHNNMVGKNERLNLECARAEYKPPCTAKQQWVCKRDNRGRMRMSKCRQADKAFNEAVPKCNCGRKYQSPDKIKNRKDKKKRLFQKQHVKDNHKSRFLKKKAFERRRYRRYRRDEKRIKRSLLDLQDLERTARFMLQDQREQKDRKKRDTSALDDPFSINEEGEESGSEVIDVELNATSTSNKEKNETVAKKCRVLNNDTVVCKKKVLSEIFNNEEYEKWKNQKEKIDSLIQEYKEALDKLKDVRKKIFKEQKVFFWDTESEPVAVEPSTEPPSTTISESTTEITIEENGGVQDSKQEDPECNCEDYDYELERFTGGDKGTAFSDEYSSDYVDTIEMSPFDGRRQQRRSKRQRLKMERQRLREARKRERRKNKKKDPTRDCNAPSMNCFTHNNHHWKTAPLWNWGPFCFCSNSNNNTYWCLRTINSTNNHLYCEFITGFISYYDMYKDPYQLRNAVHDLSYPVLQQLHEQLNKLRKCKGAKECTVRSKQPGEDFDVNNRDNDEGSGGSGEGSGNDINELPDLIGPTIPFTLDPDFKSMYDLNNRLQIIDNHDW</sequence>
<keyword evidence="9" id="KW-0256">Endoplasmic reticulum</keyword>
<comment type="subcellular location">
    <subcellularLocation>
        <location evidence="3">Cell surface</location>
    </subcellularLocation>
    <subcellularLocation>
        <location evidence="2">Endoplasmic reticulum</location>
    </subcellularLocation>
    <subcellularLocation>
        <location evidence="4">Golgi apparatus</location>
        <location evidence="4">Golgi stack</location>
    </subcellularLocation>
</comment>
<gene>
    <name evidence="15" type="ORF">OFUS_LOCUS305</name>
</gene>
<name>A0A8J1UX84_OWEFU</name>
<evidence type="ECO:0000256" key="10">
    <source>
        <dbReference type="ARBA" id="ARBA00022837"/>
    </source>
</evidence>
<feature type="compositionally biased region" description="Basic residues" evidence="14">
    <location>
        <begin position="520"/>
        <end position="533"/>
    </location>
</feature>
<evidence type="ECO:0000256" key="5">
    <source>
        <dbReference type="ARBA" id="ARBA00008779"/>
    </source>
</evidence>
<dbReference type="GO" id="GO:0005539">
    <property type="term" value="F:glycosaminoglycan binding"/>
    <property type="evidence" value="ECO:0007669"/>
    <property type="project" value="TreeGrafter"/>
</dbReference>
<keyword evidence="7" id="KW-0732">Signal</keyword>
<dbReference type="Gene3D" id="3.40.720.10">
    <property type="entry name" value="Alkaline Phosphatase, subunit A"/>
    <property type="match status" value="1"/>
</dbReference>
<proteinExistence type="inferred from homology"/>